<dbReference type="RefSeq" id="WP_101470703.1">
    <property type="nucleotide sequence ID" value="NZ_JAVHXU010000011.1"/>
</dbReference>
<evidence type="ECO:0000313" key="2">
    <source>
        <dbReference type="EMBL" id="RLJ36017.1"/>
    </source>
</evidence>
<name>A0A497V1E6_9FLAO</name>
<reference evidence="1 3" key="1">
    <citation type="submission" date="2017-12" db="EMBL/GenBank/DDBJ databases">
        <title>Genomic Encyclopedia of Type Strains, Phase III (KMG-III): the genomes of soil and plant-associated and newly described type strains.</title>
        <authorList>
            <person name="Whitman W."/>
        </authorList>
    </citation>
    <scope>NUCLEOTIDE SEQUENCE [LARGE SCALE GENOMIC DNA]</scope>
    <source>
        <strain evidence="1 3">IP-10</strain>
    </source>
</reference>
<reference evidence="2 4" key="2">
    <citation type="submission" date="2018-10" db="EMBL/GenBank/DDBJ databases">
        <title>Genomic Encyclopedia of Archaeal and Bacterial Type Strains, Phase II (KMG-II): from individual species to whole genera.</title>
        <authorList>
            <person name="Goeker M."/>
        </authorList>
    </citation>
    <scope>NUCLEOTIDE SEQUENCE [LARGE SCALE GENOMIC DNA]</scope>
    <source>
        <strain evidence="2 4">DSM 21886</strain>
    </source>
</reference>
<dbReference type="Proteomes" id="UP000233767">
    <property type="component" value="Unassembled WGS sequence"/>
</dbReference>
<dbReference type="EMBL" id="RCCB01000010">
    <property type="protein sequence ID" value="RLJ36017.1"/>
    <property type="molecule type" value="Genomic_DNA"/>
</dbReference>
<gene>
    <name evidence="1" type="ORF">B0G92_0098</name>
    <name evidence="2" type="ORF">CLV50_1406</name>
</gene>
<proteinExistence type="predicted"/>
<evidence type="ECO:0000313" key="4">
    <source>
        <dbReference type="Proteomes" id="UP000275027"/>
    </source>
</evidence>
<organism evidence="2 4">
    <name type="scientific">Flavobacterium lindanitolerans</name>
    <dbReference type="NCBI Taxonomy" id="428988"/>
    <lineage>
        <taxon>Bacteria</taxon>
        <taxon>Pseudomonadati</taxon>
        <taxon>Bacteroidota</taxon>
        <taxon>Flavobacteriia</taxon>
        <taxon>Flavobacteriales</taxon>
        <taxon>Flavobacteriaceae</taxon>
        <taxon>Flavobacterium</taxon>
    </lineage>
</organism>
<protein>
    <recommendedName>
        <fullName evidence="5">Lipoprotein</fullName>
    </recommendedName>
</protein>
<evidence type="ECO:0008006" key="5">
    <source>
        <dbReference type="Google" id="ProtNLM"/>
    </source>
</evidence>
<keyword evidence="3" id="KW-1185">Reference proteome</keyword>
<evidence type="ECO:0000313" key="3">
    <source>
        <dbReference type="Proteomes" id="UP000233767"/>
    </source>
</evidence>
<evidence type="ECO:0000313" key="1">
    <source>
        <dbReference type="EMBL" id="PKW28478.1"/>
    </source>
</evidence>
<dbReference type="PROSITE" id="PS51257">
    <property type="entry name" value="PROKAR_LIPOPROTEIN"/>
    <property type="match status" value="1"/>
</dbReference>
<dbReference type="EMBL" id="PJND01000007">
    <property type="protein sequence ID" value="PKW28478.1"/>
    <property type="molecule type" value="Genomic_DNA"/>
</dbReference>
<comment type="caution">
    <text evidence="2">The sequence shown here is derived from an EMBL/GenBank/DDBJ whole genome shotgun (WGS) entry which is preliminary data.</text>
</comment>
<sequence>MKHIVQNPKKVLLIKSLIYFLSLLLLSCNVENNKNTYEITDKHLIKILEEFIEVSKQHNRQVEVITEKKIINTDIIMNFYVSNHKDTVLTFINTKPFTCENIKGLATINGYNVYLYSTLDTNFLDKKFKITKPLDSCEKHIEKRIIDVNFQTSYYVKNNTFIKMAVIVEQMIK</sequence>
<accession>A0A497V1E6</accession>
<dbReference type="AlphaFoldDB" id="A0A497V1E6"/>
<dbReference type="Proteomes" id="UP000275027">
    <property type="component" value="Unassembled WGS sequence"/>
</dbReference>